<dbReference type="Gene3D" id="2.30.42.10">
    <property type="match status" value="1"/>
</dbReference>
<dbReference type="SUPFAM" id="SSF50044">
    <property type="entry name" value="SH3-domain"/>
    <property type="match status" value="1"/>
</dbReference>
<comment type="caution">
    <text evidence="6">The sequence shown here is derived from an EMBL/GenBank/DDBJ whole genome shotgun (WGS) entry which is preliminary data.</text>
</comment>
<keyword evidence="7" id="KW-1185">Reference proteome</keyword>
<dbReference type="InterPro" id="IPR051569">
    <property type="entry name" value="SHANK"/>
</dbReference>
<evidence type="ECO:0000313" key="6">
    <source>
        <dbReference type="EMBL" id="MBZ3880515.1"/>
    </source>
</evidence>
<feature type="compositionally biased region" description="Polar residues" evidence="2">
    <location>
        <begin position="850"/>
        <end position="859"/>
    </location>
</feature>
<accession>A0AA41T0R2</accession>
<dbReference type="SUPFAM" id="SSF50156">
    <property type="entry name" value="PDZ domain-like"/>
    <property type="match status" value="1"/>
</dbReference>
<feature type="domain" description="SH3" evidence="4">
    <location>
        <begin position="109"/>
        <end position="138"/>
    </location>
</feature>
<dbReference type="Gene3D" id="6.10.140.670">
    <property type="match status" value="1"/>
</dbReference>
<proteinExistence type="predicted"/>
<feature type="compositionally biased region" description="Pro residues" evidence="2">
    <location>
        <begin position="877"/>
        <end position="887"/>
    </location>
</feature>
<dbReference type="GO" id="GO:0014069">
    <property type="term" value="C:postsynaptic density"/>
    <property type="evidence" value="ECO:0007669"/>
    <property type="project" value="TreeGrafter"/>
</dbReference>
<name>A0AA41T0R2_SCICA</name>
<evidence type="ECO:0000259" key="5">
    <source>
        <dbReference type="Pfam" id="PF08313"/>
    </source>
</evidence>
<feature type="compositionally biased region" description="Basic and acidic residues" evidence="2">
    <location>
        <begin position="820"/>
        <end position="832"/>
    </location>
</feature>
<dbReference type="PANTHER" id="PTHR24135:SF4">
    <property type="entry name" value="SH3 AND MULTIPLE ANKYRIN REPEAT DOMAINS PROTEIN 3"/>
    <property type="match status" value="1"/>
</dbReference>
<feature type="compositionally biased region" description="Low complexity" evidence="2">
    <location>
        <begin position="666"/>
        <end position="689"/>
    </location>
</feature>
<keyword evidence="3" id="KW-0812">Transmembrane</keyword>
<dbReference type="AlphaFoldDB" id="A0AA41T0R2"/>
<keyword evidence="1" id="KW-0728">SH3 domain</keyword>
<feature type="transmembrane region" description="Helical" evidence="3">
    <location>
        <begin position="771"/>
        <end position="793"/>
    </location>
</feature>
<dbReference type="InterPro" id="IPR036034">
    <property type="entry name" value="PDZ_sf"/>
</dbReference>
<feature type="region of interest" description="Disordered" evidence="2">
    <location>
        <begin position="59"/>
        <end position="92"/>
    </location>
</feature>
<evidence type="ECO:0000256" key="3">
    <source>
        <dbReference type="SAM" id="Phobius"/>
    </source>
</evidence>
<feature type="region of interest" description="Disordered" evidence="2">
    <location>
        <begin position="820"/>
        <end position="911"/>
    </location>
</feature>
<protein>
    <submittedName>
        <fullName evidence="6">Ataxin-7</fullName>
    </submittedName>
</protein>
<dbReference type="GO" id="GO:0030160">
    <property type="term" value="F:synaptic receptor adaptor activity"/>
    <property type="evidence" value="ECO:0007669"/>
    <property type="project" value="TreeGrafter"/>
</dbReference>
<evidence type="ECO:0000256" key="1">
    <source>
        <dbReference type="ARBA" id="ARBA00022443"/>
    </source>
</evidence>
<dbReference type="EMBL" id="JAATJV010373074">
    <property type="protein sequence ID" value="MBZ3880515.1"/>
    <property type="molecule type" value="Genomic_DNA"/>
</dbReference>
<feature type="domain" description="SCA7" evidence="5">
    <location>
        <begin position="794"/>
        <end position="823"/>
    </location>
</feature>
<reference evidence="6" key="1">
    <citation type="submission" date="2020-03" db="EMBL/GenBank/DDBJ databases">
        <title>Studies in the Genomics of Life Span.</title>
        <authorList>
            <person name="Glass D."/>
        </authorList>
    </citation>
    <scope>NUCLEOTIDE SEQUENCE</scope>
    <source>
        <strain evidence="6">SUZIE</strain>
        <tissue evidence="6">Muscle</tissue>
    </source>
</reference>
<evidence type="ECO:0000259" key="4">
    <source>
        <dbReference type="Pfam" id="PF07653"/>
    </source>
</evidence>
<dbReference type="Proteomes" id="UP001166674">
    <property type="component" value="Unassembled WGS sequence"/>
</dbReference>
<dbReference type="GO" id="GO:0045211">
    <property type="term" value="C:postsynaptic membrane"/>
    <property type="evidence" value="ECO:0007669"/>
    <property type="project" value="TreeGrafter"/>
</dbReference>
<dbReference type="Gene3D" id="2.30.30.40">
    <property type="entry name" value="SH3 Domains"/>
    <property type="match status" value="1"/>
</dbReference>
<keyword evidence="3" id="KW-0472">Membrane</keyword>
<dbReference type="InterPro" id="IPR036028">
    <property type="entry name" value="SH3-like_dom_sf"/>
</dbReference>
<sequence>MVWTPAGVQRAVGTAAAAAVRPVVGPAFRHGGPGLRLRVPAEPGISSITYVLVYSPSGSGGPGHAPHQGLASPASPKTPPRPEEETLQRSPSGKFIVVKAHSQQGKALKVLSIREGGFWEGTLKGRTGWFPADCVEEVHMPQYDTGHITREDRRKRLFHDYTVGSYDSLTSHSDYVIDDKVAVLQKREHEGFGFVLGGAKAEIPIKEFTPTPAFPVLQYLESVDVEGATWRAGIRMGDFLIEVNVVNVVKLVALIRQGGNRLRAPSTTLTLCSKSMTAKLEELEKLDEILAAAAEPHHTAGAPEAQPMATGPDRPYANLGPFSASLFAPSKPQGHKTPLVKQLQVEDTLEHWALAVGSPGPVGGSFAREPSPSHFVPSTILATPKGWGSAVPRHAGAIDGSSPPPSVDLPSLQPSRSIEEHLLRASHTTGHDLLLPSPVSALKPLVSGPSLRPSGSTFIHPLTRKTLDPSSPLALALAAQEWVLASQALSCSPTLTHSPDADHSGPLFVDVQAWDSDGGTLASPAFSQWSPAWIPVPAQSKVEKAPQEEWKSPEDKKSMTLRVLDTLLQQPASLIVVHTTSNGQEPSSDDETREELVCIGLVSPPEEFANGILLATQPPGLGPLPTTVPSLASGKPSSEPPPAPESATDSGVEEADTQSSRDPHLETTSTISTVSSMSTLSSESGELTNTHTSFADGHTFLLKKPPVPPKPKLKFPLGKGPVTFSDPLLKQSLDSELMAQQHQADSALLTSAAGPARPLFLFQRRSKLHCMLLFCSVIVVIPQFLYLFIFLCLQAHSLTQRRVVQGRRKQFDVLLAEHKNKTREKESMHHLDSQPPPPPLRDPHLVPPRSSQEPHQSTHGVIPSESKPSVASKPKPHTPSLPRPPGCPAQQGGSAPVDPPPFHEYPHHPLPATEPAILLSSEEGEGDDKEESIEKLDCHYSGHHAQPASFCTLGSRQIGRGYYVFDSRWNQLHCALNLMMEKHLKVQLWKVLCSIIQTLLCTHPEDFLGVPGLNTQRSLNTFLQLTMPGMELSLQVHGLLAQMEDPTHTLFGCLVYEGSYRMYR</sequence>
<dbReference type="InterPro" id="IPR013243">
    <property type="entry name" value="SCA7_dom"/>
</dbReference>
<evidence type="ECO:0000313" key="7">
    <source>
        <dbReference type="Proteomes" id="UP001166674"/>
    </source>
</evidence>
<feature type="compositionally biased region" description="Low complexity" evidence="2">
    <location>
        <begin position="613"/>
        <end position="631"/>
    </location>
</feature>
<organism evidence="6 7">
    <name type="scientific">Sciurus carolinensis</name>
    <name type="common">Eastern gray squirrel</name>
    <dbReference type="NCBI Taxonomy" id="30640"/>
    <lineage>
        <taxon>Eukaryota</taxon>
        <taxon>Metazoa</taxon>
        <taxon>Chordata</taxon>
        <taxon>Craniata</taxon>
        <taxon>Vertebrata</taxon>
        <taxon>Euteleostomi</taxon>
        <taxon>Mammalia</taxon>
        <taxon>Eutheria</taxon>
        <taxon>Euarchontoglires</taxon>
        <taxon>Glires</taxon>
        <taxon>Rodentia</taxon>
        <taxon>Sciuromorpha</taxon>
        <taxon>Sciuridae</taxon>
        <taxon>Sciurinae</taxon>
        <taxon>Sciurini</taxon>
        <taxon>Sciurus</taxon>
    </lineage>
</organism>
<dbReference type="Pfam" id="PF07653">
    <property type="entry name" value="SH3_2"/>
    <property type="match status" value="1"/>
</dbReference>
<gene>
    <name evidence="6" type="ORF">SUZIE_158375</name>
</gene>
<evidence type="ECO:0000256" key="2">
    <source>
        <dbReference type="SAM" id="MobiDB-lite"/>
    </source>
</evidence>
<dbReference type="Pfam" id="PF08313">
    <property type="entry name" value="SCA7"/>
    <property type="match status" value="1"/>
</dbReference>
<feature type="region of interest" description="Disordered" evidence="2">
    <location>
        <begin position="613"/>
        <end position="689"/>
    </location>
</feature>
<keyword evidence="3" id="KW-1133">Transmembrane helix</keyword>
<dbReference type="GO" id="GO:0035255">
    <property type="term" value="F:ionotropic glutamate receptor binding"/>
    <property type="evidence" value="ECO:0007669"/>
    <property type="project" value="TreeGrafter"/>
</dbReference>
<dbReference type="PANTHER" id="PTHR24135">
    <property type="entry name" value="SH3 AND MULTIPLE ANKYRIN REPEAT DOMAINS PROTEIN"/>
    <property type="match status" value="1"/>
</dbReference>
<dbReference type="InterPro" id="IPR001452">
    <property type="entry name" value="SH3_domain"/>
</dbReference>
<dbReference type="GO" id="GO:0043197">
    <property type="term" value="C:dendritic spine"/>
    <property type="evidence" value="ECO:0007669"/>
    <property type="project" value="TreeGrafter"/>
</dbReference>